<accession>A0A069SUY1</accession>
<dbReference type="EMBL" id="JNHM01000012">
    <property type="protein sequence ID" value="KDS55760.1"/>
    <property type="molecule type" value="Genomic_DNA"/>
</dbReference>
<dbReference type="SUPFAM" id="SSF48452">
    <property type="entry name" value="TPR-like"/>
    <property type="match status" value="1"/>
</dbReference>
<sequence length="482" mass="55099">MKPIQYYIGILSVLGYVYCLPVVGQVEDKVVRKGNPRLEYTDVKTGRSPEGKMFTVSFNIVESINRLRTQEIVYIYPSLVSSDGNIRTAFSPLCISGKKRYKVVARKERLGGNPGTLLPVKDIRSSRDLREPGISVREALPFERWMASAHLFLREEVYGCAECGKGVSQLNIPVTGIDLFGPEDYKYIFYTPEKVEIKCYEEEFDCKVTFKSARHELLLGFGKNQEELARLDDFVSKGLRIKGARLREVHIMGYASPEGEFGYNKHLAERRTHTLSYHVLSKYPQLKKASIYEIEGVGEDWKGLENIINISSLAYKDEILSAIKRHNTDVAREAAIRSLDGGKVYAELLSTVYPTLRRTVFRMRFDVRPYTDDELEEMFITVPGCLSQYEMCRLAQQYAEQGKNPVNIYRKAYEQFALDPLAALNYANALLKYEKDADKALIILDTIKSDSRSVYPMAIAHNMKGNWRKAEELLKKYMEPGE</sequence>
<dbReference type="AlphaFoldDB" id="A0A069SUY1"/>
<keyword evidence="1" id="KW-0812">Transmembrane</keyword>
<dbReference type="Proteomes" id="UP000027661">
    <property type="component" value="Unassembled WGS sequence"/>
</dbReference>
<protein>
    <submittedName>
        <fullName evidence="2">Putative immunoreactive antigen</fullName>
    </submittedName>
</protein>
<evidence type="ECO:0000313" key="2">
    <source>
        <dbReference type="EMBL" id="KDS55760.1"/>
    </source>
</evidence>
<keyword evidence="1" id="KW-0472">Membrane</keyword>
<dbReference type="PATRIC" id="fig|1339352.3.peg.1023"/>
<organism evidence="2 3">
    <name type="scientific">Phocaeicola vulgatus str. 3975 RP4</name>
    <dbReference type="NCBI Taxonomy" id="1339352"/>
    <lineage>
        <taxon>Bacteria</taxon>
        <taxon>Pseudomonadati</taxon>
        <taxon>Bacteroidota</taxon>
        <taxon>Bacteroidia</taxon>
        <taxon>Bacteroidales</taxon>
        <taxon>Bacteroidaceae</taxon>
        <taxon>Phocaeicola</taxon>
    </lineage>
</organism>
<dbReference type="RefSeq" id="WP_032952542.1">
    <property type="nucleotide sequence ID" value="NZ_JNHM01000012.1"/>
</dbReference>
<evidence type="ECO:0000256" key="1">
    <source>
        <dbReference type="SAM" id="Phobius"/>
    </source>
</evidence>
<comment type="caution">
    <text evidence="2">The sequence shown here is derived from an EMBL/GenBank/DDBJ whole genome shotgun (WGS) entry which is preliminary data.</text>
</comment>
<proteinExistence type="predicted"/>
<name>A0A069SUY1_PHOVU</name>
<feature type="transmembrane region" description="Helical" evidence="1">
    <location>
        <begin position="6"/>
        <end position="23"/>
    </location>
</feature>
<gene>
    <name evidence="2" type="ORF">M099_1057</name>
</gene>
<dbReference type="InterPro" id="IPR011990">
    <property type="entry name" value="TPR-like_helical_dom_sf"/>
</dbReference>
<reference evidence="2 3" key="1">
    <citation type="submission" date="2014-04" db="EMBL/GenBank/DDBJ databases">
        <authorList>
            <person name="Sears C."/>
            <person name="Carroll K."/>
            <person name="Sack B.R."/>
            <person name="Qadri F."/>
            <person name="Myers L.L."/>
            <person name="Chung G.-T."/>
            <person name="Escheverria P."/>
            <person name="Fraser C.M."/>
            <person name="Sadzewicz L."/>
            <person name="Shefchek K.A."/>
            <person name="Tallon L."/>
            <person name="Das S.P."/>
            <person name="Daugherty S."/>
            <person name="Mongodin E.F."/>
        </authorList>
    </citation>
    <scope>NUCLEOTIDE SEQUENCE [LARGE SCALE GENOMIC DNA]</scope>
    <source>
        <strain evidence="2 3">3975 RP4</strain>
    </source>
</reference>
<keyword evidence="1" id="KW-1133">Transmembrane helix</keyword>
<evidence type="ECO:0000313" key="3">
    <source>
        <dbReference type="Proteomes" id="UP000027661"/>
    </source>
</evidence>